<reference evidence="2" key="1">
    <citation type="submission" date="2019-10" db="EMBL/GenBank/DDBJ databases">
        <title>Conservation and host-specific expression of non-tandemly repeated heterogenous ribosome RNA gene in arbuscular mycorrhizal fungi.</title>
        <authorList>
            <person name="Maeda T."/>
            <person name="Kobayashi Y."/>
            <person name="Nakagawa T."/>
            <person name="Ezawa T."/>
            <person name="Yamaguchi K."/>
            <person name="Bino T."/>
            <person name="Nishimoto Y."/>
            <person name="Shigenobu S."/>
            <person name="Kawaguchi M."/>
        </authorList>
    </citation>
    <scope>NUCLEOTIDE SEQUENCE</scope>
    <source>
        <strain evidence="2">HR1</strain>
    </source>
</reference>
<dbReference type="OrthoDB" id="2417677at2759"/>
<evidence type="ECO:0000313" key="3">
    <source>
        <dbReference type="Proteomes" id="UP000615446"/>
    </source>
</evidence>
<comment type="caution">
    <text evidence="2">The sequence shown here is derived from an EMBL/GenBank/DDBJ whole genome shotgun (WGS) entry which is preliminary data.</text>
</comment>
<feature type="region of interest" description="Disordered" evidence="1">
    <location>
        <begin position="1"/>
        <end position="21"/>
    </location>
</feature>
<dbReference type="Proteomes" id="UP000615446">
    <property type="component" value="Unassembled WGS sequence"/>
</dbReference>
<gene>
    <name evidence="2" type="ORF">RCL2_001524700</name>
</gene>
<dbReference type="EMBL" id="BLAL01000178">
    <property type="protein sequence ID" value="GES88288.1"/>
    <property type="molecule type" value="Genomic_DNA"/>
</dbReference>
<sequence>MANGNHGNNENNGDAYEGNGNNIPYHLRRTYESLTRRQREIYDALPTRESKILNLETLIEERKKSFFRRIFFPTKPHRKLDLNEEESTKYFIVLLNSIYYLAKILILGITMERLGILYNNKKAENLICVTEDKPQRNVVEGFAQNIVQLESSFQTNKRKRKRDDDDDFDYLYGIVTTARDWHFLLYTPGKISQGSKLPFSIEFSEDALNKESVEYQTLRNGVKKVLGVVVGLLKDRACAEEDSPSKKKARIEEYRSKK</sequence>
<accession>A0A8H3LN15</accession>
<organism evidence="2 3">
    <name type="scientific">Rhizophagus clarus</name>
    <dbReference type="NCBI Taxonomy" id="94130"/>
    <lineage>
        <taxon>Eukaryota</taxon>
        <taxon>Fungi</taxon>
        <taxon>Fungi incertae sedis</taxon>
        <taxon>Mucoromycota</taxon>
        <taxon>Glomeromycotina</taxon>
        <taxon>Glomeromycetes</taxon>
        <taxon>Glomerales</taxon>
        <taxon>Glomeraceae</taxon>
        <taxon>Rhizophagus</taxon>
    </lineage>
</organism>
<proteinExistence type="predicted"/>
<name>A0A8H3LN15_9GLOM</name>
<feature type="compositionally biased region" description="Low complexity" evidence="1">
    <location>
        <begin position="1"/>
        <end position="13"/>
    </location>
</feature>
<protein>
    <submittedName>
        <fullName evidence="2">Uncharacterized protein</fullName>
    </submittedName>
</protein>
<evidence type="ECO:0000313" key="2">
    <source>
        <dbReference type="EMBL" id="GES88288.1"/>
    </source>
</evidence>
<dbReference type="AlphaFoldDB" id="A0A8H3LN15"/>
<evidence type="ECO:0000256" key="1">
    <source>
        <dbReference type="SAM" id="MobiDB-lite"/>
    </source>
</evidence>